<accession>A0A4Z2F7Y8</accession>
<evidence type="ECO:0000313" key="4">
    <source>
        <dbReference type="Proteomes" id="UP000314294"/>
    </source>
</evidence>
<evidence type="ECO:0000313" key="3">
    <source>
        <dbReference type="EMBL" id="TNN37336.1"/>
    </source>
</evidence>
<feature type="compositionally biased region" description="Gly residues" evidence="1">
    <location>
        <begin position="258"/>
        <end position="267"/>
    </location>
</feature>
<evidence type="ECO:0000256" key="1">
    <source>
        <dbReference type="SAM" id="MobiDB-lite"/>
    </source>
</evidence>
<dbReference type="Proteomes" id="UP000314294">
    <property type="component" value="Unassembled WGS sequence"/>
</dbReference>
<dbReference type="EMBL" id="SRLO01001501">
    <property type="protein sequence ID" value="TNN37336.1"/>
    <property type="molecule type" value="Genomic_DNA"/>
</dbReference>
<keyword evidence="2" id="KW-0732">Signal</keyword>
<evidence type="ECO:0000256" key="2">
    <source>
        <dbReference type="SAM" id="SignalP"/>
    </source>
</evidence>
<proteinExistence type="predicted"/>
<keyword evidence="4" id="KW-1185">Reference proteome</keyword>
<feature type="region of interest" description="Disordered" evidence="1">
    <location>
        <begin position="240"/>
        <end position="276"/>
    </location>
</feature>
<protein>
    <recommendedName>
        <fullName evidence="5">Secreted protein</fullName>
    </recommendedName>
</protein>
<name>A0A4Z2F7Y8_9TELE</name>
<evidence type="ECO:0008006" key="5">
    <source>
        <dbReference type="Google" id="ProtNLM"/>
    </source>
</evidence>
<feature type="chain" id="PRO_5021327986" description="Secreted protein" evidence="2">
    <location>
        <begin position="17"/>
        <end position="276"/>
    </location>
</feature>
<sequence length="276" mass="29873">MMMMMMMMMMVMRTRITTISQQLRVAACSRSDARRTRRQKVEKNTSAIGSPRAGCWEHTLKKADVYISTRTEVHKSPPEAVGTLGCGIKTTEKAGSFQSIWSSSPGGSRLRSDNKKTLFEKPGAKVCRSLSAATWWSRCLPTSLHSEQISWSSVTQYMLTFSSSCSRHWSPRRWESGMGSMSRWPVNGFLLGCVARRHSSQYDTSHVTHVFTASCGGSCSQNWHCTGSGGITGLDMAALTGTSASRSPPSSPGELGPLWGGGGGSGSGSPAEDEAR</sequence>
<organism evidence="3 4">
    <name type="scientific">Liparis tanakae</name>
    <name type="common">Tanaka's snailfish</name>
    <dbReference type="NCBI Taxonomy" id="230148"/>
    <lineage>
        <taxon>Eukaryota</taxon>
        <taxon>Metazoa</taxon>
        <taxon>Chordata</taxon>
        <taxon>Craniata</taxon>
        <taxon>Vertebrata</taxon>
        <taxon>Euteleostomi</taxon>
        <taxon>Actinopterygii</taxon>
        <taxon>Neopterygii</taxon>
        <taxon>Teleostei</taxon>
        <taxon>Neoteleostei</taxon>
        <taxon>Acanthomorphata</taxon>
        <taxon>Eupercaria</taxon>
        <taxon>Perciformes</taxon>
        <taxon>Cottioidei</taxon>
        <taxon>Cottales</taxon>
        <taxon>Liparidae</taxon>
        <taxon>Liparis</taxon>
    </lineage>
</organism>
<feature type="signal peptide" evidence="2">
    <location>
        <begin position="1"/>
        <end position="16"/>
    </location>
</feature>
<reference evidence="3 4" key="1">
    <citation type="submission" date="2019-03" db="EMBL/GenBank/DDBJ databases">
        <title>First draft genome of Liparis tanakae, snailfish: a comprehensive survey of snailfish specific genes.</title>
        <authorList>
            <person name="Kim W."/>
            <person name="Song I."/>
            <person name="Jeong J.-H."/>
            <person name="Kim D."/>
            <person name="Kim S."/>
            <person name="Ryu S."/>
            <person name="Song J.Y."/>
            <person name="Lee S.K."/>
        </authorList>
    </citation>
    <scope>NUCLEOTIDE SEQUENCE [LARGE SCALE GENOMIC DNA]</scope>
    <source>
        <tissue evidence="3">Muscle</tissue>
    </source>
</reference>
<gene>
    <name evidence="3" type="ORF">EYF80_052502</name>
</gene>
<comment type="caution">
    <text evidence="3">The sequence shown here is derived from an EMBL/GenBank/DDBJ whole genome shotgun (WGS) entry which is preliminary data.</text>
</comment>
<dbReference type="AlphaFoldDB" id="A0A4Z2F7Y8"/>